<evidence type="ECO:0000313" key="3">
    <source>
        <dbReference type="Proteomes" id="UP000803884"/>
    </source>
</evidence>
<comment type="caution">
    <text evidence="2">The sequence shown here is derived from an EMBL/GenBank/DDBJ whole genome shotgun (WGS) entry which is preliminary data.</text>
</comment>
<evidence type="ECO:0000256" key="1">
    <source>
        <dbReference type="SAM" id="MobiDB-lite"/>
    </source>
</evidence>
<feature type="region of interest" description="Disordered" evidence="1">
    <location>
        <begin position="1"/>
        <end position="59"/>
    </location>
</feature>
<dbReference type="Proteomes" id="UP000803884">
    <property type="component" value="Unassembled WGS sequence"/>
</dbReference>
<reference evidence="2 3" key="1">
    <citation type="journal article" date="2020" name="Microbiol. Resour. Announc.">
        <title>Draft Genome Sequence of a Cladosporium Species Isolated from the Mesophotic Ascidian Didemnum maculosum.</title>
        <authorList>
            <person name="Gioti A."/>
            <person name="Siaperas R."/>
            <person name="Nikolaivits E."/>
            <person name="Le Goff G."/>
            <person name="Ouazzani J."/>
            <person name="Kotoulas G."/>
            <person name="Topakas E."/>
        </authorList>
    </citation>
    <scope>NUCLEOTIDE SEQUENCE [LARGE SCALE GENOMIC DNA]</scope>
    <source>
        <strain evidence="2 3">TM138-S3</strain>
    </source>
</reference>
<dbReference type="RefSeq" id="XP_069227822.1">
    <property type="nucleotide sequence ID" value="XM_069375460.1"/>
</dbReference>
<proteinExistence type="predicted"/>
<organism evidence="2 3">
    <name type="scientific">Cladosporium halotolerans</name>
    <dbReference type="NCBI Taxonomy" id="1052096"/>
    <lineage>
        <taxon>Eukaryota</taxon>
        <taxon>Fungi</taxon>
        <taxon>Dikarya</taxon>
        <taxon>Ascomycota</taxon>
        <taxon>Pezizomycotina</taxon>
        <taxon>Dothideomycetes</taxon>
        <taxon>Dothideomycetidae</taxon>
        <taxon>Cladosporiales</taxon>
        <taxon>Cladosporiaceae</taxon>
        <taxon>Cladosporium</taxon>
    </lineage>
</organism>
<evidence type="ECO:0000313" key="2">
    <source>
        <dbReference type="EMBL" id="KAL1584716.1"/>
    </source>
</evidence>
<sequence>MDGDTSNKALERGASAATKDTEFTSGIYEDAKADVTGRGGLVGSKEPGTKTMDTNQGPSVFDAKGAVGGAFTKDGAVGGMAEKVGGPLSADGAIGKNFTQGGSIGGMVQDKLGGEKK</sequence>
<dbReference type="EMBL" id="JAAQHG020000024">
    <property type="protein sequence ID" value="KAL1584716.1"/>
    <property type="molecule type" value="Genomic_DNA"/>
</dbReference>
<name>A0AB34KKQ6_9PEZI</name>
<gene>
    <name evidence="2" type="ORF">WHR41_06855</name>
</gene>
<dbReference type="GeneID" id="96008298"/>
<dbReference type="AlphaFoldDB" id="A0AB34KKQ6"/>
<protein>
    <submittedName>
        <fullName evidence="2">Uncharacterized protein</fullName>
    </submittedName>
</protein>
<keyword evidence="3" id="KW-1185">Reference proteome</keyword>
<accession>A0AB34KKQ6</accession>